<keyword evidence="7" id="KW-1185">Reference proteome</keyword>
<evidence type="ECO:0000313" key="10">
    <source>
        <dbReference type="RefSeq" id="XP_052118349.1"/>
    </source>
</evidence>
<dbReference type="GO" id="GO:0016020">
    <property type="term" value="C:membrane"/>
    <property type="evidence" value="ECO:0007669"/>
    <property type="project" value="UniProtKB-SubCell"/>
</dbReference>
<comment type="subcellular location">
    <subcellularLocation>
        <location evidence="1">Membrane</location>
        <topology evidence="1">Multi-pass membrane protein</topology>
    </subcellularLocation>
</comment>
<evidence type="ECO:0000313" key="8">
    <source>
        <dbReference type="RefSeq" id="XP_015964378.1"/>
    </source>
</evidence>
<dbReference type="OrthoDB" id="434393at2759"/>
<comment type="similarity">
    <text evidence="2">Belongs to the cornichon family.</text>
</comment>
<reference evidence="8 9" key="2">
    <citation type="submission" date="2025-04" db="UniProtKB">
        <authorList>
            <consortium name="RefSeq"/>
        </authorList>
    </citation>
    <scope>IDENTIFICATION</scope>
    <source>
        <tissue evidence="8 9">Whole plant</tissue>
    </source>
</reference>
<keyword evidence="3 6" id="KW-0812">Transmembrane</keyword>
<gene>
    <name evidence="8 9 10 11 12" type="primary">LOC127739590</name>
</gene>
<dbReference type="RefSeq" id="XP_015964378.1">
    <property type="nucleotide sequence ID" value="XM_016108892.3"/>
</dbReference>
<sequence>MGDILTWLISFLLLFSLLALLIYQLMCLADLEFDYINAYDSSSRINMVVLPEFIIQALLTSFYLVNSHWILTLLSLPYLCFNLHLYRQRKHLVDVTEIFNNLSWEKKHRLLKLIYLVFSLFLSLFWMIYNSLD</sequence>
<evidence type="ECO:0000313" key="11">
    <source>
        <dbReference type="RefSeq" id="XP_052118350.1"/>
    </source>
</evidence>
<evidence type="ECO:0000256" key="3">
    <source>
        <dbReference type="ARBA" id="ARBA00022692"/>
    </source>
</evidence>
<protein>
    <submittedName>
        <fullName evidence="8 9">Protein cornichon homolog 4-like isoform X1</fullName>
    </submittedName>
</protein>
<organism evidence="7 8">
    <name type="scientific">Arachis duranensis</name>
    <name type="common">Wild peanut</name>
    <dbReference type="NCBI Taxonomy" id="130453"/>
    <lineage>
        <taxon>Eukaryota</taxon>
        <taxon>Viridiplantae</taxon>
        <taxon>Streptophyta</taxon>
        <taxon>Embryophyta</taxon>
        <taxon>Tracheophyta</taxon>
        <taxon>Spermatophyta</taxon>
        <taxon>Magnoliopsida</taxon>
        <taxon>eudicotyledons</taxon>
        <taxon>Gunneridae</taxon>
        <taxon>Pentapetalae</taxon>
        <taxon>rosids</taxon>
        <taxon>fabids</taxon>
        <taxon>Fabales</taxon>
        <taxon>Fabaceae</taxon>
        <taxon>Papilionoideae</taxon>
        <taxon>50 kb inversion clade</taxon>
        <taxon>dalbergioids sensu lato</taxon>
        <taxon>Dalbergieae</taxon>
        <taxon>Pterocarpus clade</taxon>
        <taxon>Arachis</taxon>
    </lineage>
</organism>
<dbReference type="Pfam" id="PF03311">
    <property type="entry name" value="Cornichon"/>
    <property type="match status" value="1"/>
</dbReference>
<evidence type="ECO:0000313" key="9">
    <source>
        <dbReference type="RefSeq" id="XP_020997875.1"/>
    </source>
</evidence>
<name>A0A6P4D989_ARADU</name>
<evidence type="ECO:0000256" key="6">
    <source>
        <dbReference type="SAM" id="Phobius"/>
    </source>
</evidence>
<dbReference type="SMART" id="SM01398">
    <property type="entry name" value="Cornichon"/>
    <property type="match status" value="1"/>
</dbReference>
<keyword evidence="4 6" id="KW-1133">Transmembrane helix</keyword>
<dbReference type="AlphaFoldDB" id="A0A6P4D989"/>
<reference evidence="7" key="1">
    <citation type="journal article" date="2016" name="Nat. Genet.">
        <title>The genome sequences of Arachis duranensis and Arachis ipaensis, the diploid ancestors of cultivated peanut.</title>
        <authorList>
            <person name="Bertioli D.J."/>
            <person name="Cannon S.B."/>
            <person name="Froenicke L."/>
            <person name="Huang G."/>
            <person name="Farmer A.D."/>
            <person name="Cannon E.K."/>
            <person name="Liu X."/>
            <person name="Gao D."/>
            <person name="Clevenger J."/>
            <person name="Dash S."/>
            <person name="Ren L."/>
            <person name="Moretzsohn M.C."/>
            <person name="Shirasawa K."/>
            <person name="Huang W."/>
            <person name="Vidigal B."/>
            <person name="Abernathy B."/>
            <person name="Chu Y."/>
            <person name="Niederhuth C.E."/>
            <person name="Umale P."/>
            <person name="Araujo A.C."/>
            <person name="Kozik A."/>
            <person name="Kim K.D."/>
            <person name="Burow M.D."/>
            <person name="Varshney R.K."/>
            <person name="Wang X."/>
            <person name="Zhang X."/>
            <person name="Barkley N."/>
            <person name="Guimaraes P.M."/>
            <person name="Isobe S."/>
            <person name="Guo B."/>
            <person name="Liao B."/>
            <person name="Stalker H.T."/>
            <person name="Schmitz R.J."/>
            <person name="Scheffler B.E."/>
            <person name="Leal-Bertioli S.C."/>
            <person name="Xun X."/>
            <person name="Jackson S.A."/>
            <person name="Michelmore R."/>
            <person name="Ozias-Akins P."/>
        </authorList>
    </citation>
    <scope>NUCLEOTIDE SEQUENCE [LARGE SCALE GENOMIC DNA]</scope>
    <source>
        <strain evidence="7">cv. V14167</strain>
    </source>
</reference>
<dbReference type="Proteomes" id="UP000515211">
    <property type="component" value="Chromosome 5"/>
</dbReference>
<dbReference type="RefSeq" id="XP_052118350.1">
    <property type="nucleotide sequence ID" value="XM_052262390.1"/>
</dbReference>
<evidence type="ECO:0000256" key="5">
    <source>
        <dbReference type="ARBA" id="ARBA00023136"/>
    </source>
</evidence>
<dbReference type="KEGG" id="adu:127739590"/>
<dbReference type="GO" id="GO:0016192">
    <property type="term" value="P:vesicle-mediated transport"/>
    <property type="evidence" value="ECO:0007669"/>
    <property type="project" value="InterPro"/>
</dbReference>
<dbReference type="InterPro" id="IPR003377">
    <property type="entry name" value="Cornichon"/>
</dbReference>
<evidence type="ECO:0000256" key="4">
    <source>
        <dbReference type="ARBA" id="ARBA00022989"/>
    </source>
</evidence>
<accession>A0A6P4D989</accession>
<keyword evidence="5 6" id="KW-0472">Membrane</keyword>
<feature type="transmembrane region" description="Helical" evidence="6">
    <location>
        <begin position="110"/>
        <end position="129"/>
    </location>
</feature>
<evidence type="ECO:0000313" key="12">
    <source>
        <dbReference type="RefSeq" id="XP_052118351.1"/>
    </source>
</evidence>
<dbReference type="RefSeq" id="XP_052118349.1">
    <property type="nucleotide sequence ID" value="XM_052262389.1"/>
</dbReference>
<evidence type="ECO:0000256" key="2">
    <source>
        <dbReference type="ARBA" id="ARBA00010095"/>
    </source>
</evidence>
<dbReference type="PANTHER" id="PTHR12290">
    <property type="entry name" value="CORNICHON-RELATED"/>
    <property type="match status" value="1"/>
</dbReference>
<evidence type="ECO:0000256" key="1">
    <source>
        <dbReference type="ARBA" id="ARBA00004141"/>
    </source>
</evidence>
<feature type="transmembrane region" description="Helical" evidence="6">
    <location>
        <begin position="53"/>
        <end position="81"/>
    </location>
</feature>
<proteinExistence type="inferred from homology"/>
<evidence type="ECO:0000313" key="7">
    <source>
        <dbReference type="Proteomes" id="UP000515211"/>
    </source>
</evidence>
<dbReference type="RefSeq" id="XP_020997875.1">
    <property type="nucleotide sequence ID" value="XM_021142216.2"/>
</dbReference>
<dbReference type="GeneID" id="127739590"/>
<dbReference type="RefSeq" id="XP_052118351.1">
    <property type="nucleotide sequence ID" value="XM_052262391.1"/>
</dbReference>